<accession>A0ABU9J526</accession>
<dbReference type="InterPro" id="IPR001789">
    <property type="entry name" value="Sig_transdc_resp-reg_receiver"/>
</dbReference>
<dbReference type="PANTHER" id="PTHR32071">
    <property type="entry name" value="TRANSCRIPTIONAL REGULATORY PROTEIN"/>
    <property type="match status" value="1"/>
</dbReference>
<dbReference type="Pfam" id="PF02954">
    <property type="entry name" value="HTH_8"/>
    <property type="match status" value="1"/>
</dbReference>
<keyword evidence="4" id="KW-0238">DNA-binding</keyword>
<name>A0ABU9J526_9GAMM</name>
<dbReference type="InterPro" id="IPR002197">
    <property type="entry name" value="HTH_Fis"/>
</dbReference>
<dbReference type="InterPro" id="IPR009057">
    <property type="entry name" value="Homeodomain-like_sf"/>
</dbReference>
<proteinExistence type="predicted"/>
<evidence type="ECO:0000259" key="8">
    <source>
        <dbReference type="PROSITE" id="PS50110"/>
    </source>
</evidence>
<dbReference type="Pfam" id="PF00158">
    <property type="entry name" value="Sigma54_activat"/>
    <property type="match status" value="1"/>
</dbReference>
<dbReference type="Gene3D" id="3.40.50.2300">
    <property type="match status" value="1"/>
</dbReference>
<dbReference type="PRINTS" id="PR01590">
    <property type="entry name" value="HTHFIS"/>
</dbReference>
<dbReference type="InterPro" id="IPR002078">
    <property type="entry name" value="Sigma_54_int"/>
</dbReference>
<evidence type="ECO:0000259" key="7">
    <source>
        <dbReference type="PROSITE" id="PS50045"/>
    </source>
</evidence>
<dbReference type="SUPFAM" id="SSF52172">
    <property type="entry name" value="CheY-like"/>
    <property type="match status" value="1"/>
</dbReference>
<dbReference type="Gene3D" id="1.10.10.60">
    <property type="entry name" value="Homeodomain-like"/>
    <property type="match status" value="1"/>
</dbReference>
<dbReference type="PROSITE" id="PS00676">
    <property type="entry name" value="SIGMA54_INTERACT_2"/>
    <property type="match status" value="1"/>
</dbReference>
<reference evidence="9 10" key="1">
    <citation type="submission" date="2024-04" db="EMBL/GenBank/DDBJ databases">
        <title>Draft genome sequence of Pseudoxanthomonas putridarboris WD12.</title>
        <authorList>
            <person name="Oh J."/>
        </authorList>
    </citation>
    <scope>NUCLEOTIDE SEQUENCE [LARGE SCALE GENOMIC DNA]</scope>
    <source>
        <strain evidence="9 10">WD12</strain>
    </source>
</reference>
<feature type="modified residue" description="4-aspartylphosphate" evidence="6">
    <location>
        <position position="55"/>
    </location>
</feature>
<dbReference type="EMBL" id="JBBWWT010000010">
    <property type="protein sequence ID" value="MEL1265969.1"/>
    <property type="molecule type" value="Genomic_DNA"/>
</dbReference>
<evidence type="ECO:0000313" key="9">
    <source>
        <dbReference type="EMBL" id="MEL1265969.1"/>
    </source>
</evidence>
<dbReference type="SMART" id="SM00382">
    <property type="entry name" value="AAA"/>
    <property type="match status" value="1"/>
</dbReference>
<dbReference type="SMART" id="SM00448">
    <property type="entry name" value="REC"/>
    <property type="match status" value="1"/>
</dbReference>
<evidence type="ECO:0000256" key="5">
    <source>
        <dbReference type="ARBA" id="ARBA00023163"/>
    </source>
</evidence>
<dbReference type="InterPro" id="IPR025943">
    <property type="entry name" value="Sigma_54_int_dom_ATP-bd_2"/>
</dbReference>
<dbReference type="SUPFAM" id="SSF46689">
    <property type="entry name" value="Homeodomain-like"/>
    <property type="match status" value="1"/>
</dbReference>
<feature type="domain" description="Response regulatory" evidence="8">
    <location>
        <begin position="6"/>
        <end position="120"/>
    </location>
</feature>
<comment type="caution">
    <text evidence="9">The sequence shown here is derived from an EMBL/GenBank/DDBJ whole genome shotgun (WGS) entry which is preliminary data.</text>
</comment>
<keyword evidence="3" id="KW-0805">Transcription regulation</keyword>
<keyword evidence="1" id="KW-0547">Nucleotide-binding</keyword>
<sequence length="467" mass="50652">MNQSRSALIVDDERDIRELLTLTLGRMGLRIDTAANLGEARELLARNTYDLCFTDMRLPDGNGIDLVGEIARNYPNTPVAMITAFGNIELAVEALKAGAFDFVSKPVDLTVLRGLVKHALELNNSERAAPPPPPPEQASRLLGNSQAMAGLRETIGKVARSQAPVYIMGESGVGKELVARTIHEQGARAAGPFIPVNCGAIPAELMESEFFGHKKGSFTGAHADKQGLFQAANGGTLFLDEVAELPLPMQVKLLRAIQEKAVRPVGASGEAQVDVRILSATHKDLGELAADGRFRHDLYYRINVIELRVPPLRERTGDLSQLTSAILERLAAQHGRMAPSVSPEAMEALGRYPFPGNVRELENILERALAMSEGHSIEIDDLYLPQNSGGQKKFGGDFSAGEVVRDAPGAIDIDPASGALPNYIEQLERAAIQKALEDNRWNKTKAAAQLGITFRALRYKLKKLGME</sequence>
<gene>
    <name evidence="9" type="ORF">AAD027_16570</name>
</gene>
<evidence type="ECO:0000256" key="4">
    <source>
        <dbReference type="ARBA" id="ARBA00023125"/>
    </source>
</evidence>
<evidence type="ECO:0000313" key="10">
    <source>
        <dbReference type="Proteomes" id="UP001459204"/>
    </source>
</evidence>
<dbReference type="InterPro" id="IPR003593">
    <property type="entry name" value="AAA+_ATPase"/>
</dbReference>
<evidence type="ECO:0000256" key="2">
    <source>
        <dbReference type="ARBA" id="ARBA00022840"/>
    </source>
</evidence>
<keyword evidence="2" id="KW-0067">ATP-binding</keyword>
<dbReference type="InterPro" id="IPR025944">
    <property type="entry name" value="Sigma_54_int_dom_CS"/>
</dbReference>
<organism evidence="9 10">
    <name type="scientific">Pseudoxanthomonas putridarboris</name>
    <dbReference type="NCBI Taxonomy" id="752605"/>
    <lineage>
        <taxon>Bacteria</taxon>
        <taxon>Pseudomonadati</taxon>
        <taxon>Pseudomonadota</taxon>
        <taxon>Gammaproteobacteria</taxon>
        <taxon>Lysobacterales</taxon>
        <taxon>Lysobacteraceae</taxon>
        <taxon>Pseudoxanthomonas</taxon>
    </lineage>
</organism>
<evidence type="ECO:0000256" key="3">
    <source>
        <dbReference type="ARBA" id="ARBA00023015"/>
    </source>
</evidence>
<dbReference type="Gene3D" id="1.10.8.60">
    <property type="match status" value="1"/>
</dbReference>
<dbReference type="SUPFAM" id="SSF52540">
    <property type="entry name" value="P-loop containing nucleoside triphosphate hydrolases"/>
    <property type="match status" value="1"/>
</dbReference>
<feature type="domain" description="Sigma-54 factor interaction" evidence="7">
    <location>
        <begin position="141"/>
        <end position="370"/>
    </location>
</feature>
<dbReference type="InterPro" id="IPR027417">
    <property type="entry name" value="P-loop_NTPase"/>
</dbReference>
<dbReference type="Gene3D" id="3.40.50.300">
    <property type="entry name" value="P-loop containing nucleotide triphosphate hydrolases"/>
    <property type="match status" value="1"/>
</dbReference>
<keyword evidence="10" id="KW-1185">Reference proteome</keyword>
<protein>
    <submittedName>
        <fullName evidence="9">Sigma-54 dependent transcriptional regulator</fullName>
    </submittedName>
</protein>
<dbReference type="Pfam" id="PF25601">
    <property type="entry name" value="AAA_lid_14"/>
    <property type="match status" value="1"/>
</dbReference>
<dbReference type="PROSITE" id="PS00688">
    <property type="entry name" value="SIGMA54_INTERACT_3"/>
    <property type="match status" value="1"/>
</dbReference>
<dbReference type="CDD" id="cd00009">
    <property type="entry name" value="AAA"/>
    <property type="match status" value="1"/>
</dbReference>
<dbReference type="InterPro" id="IPR025662">
    <property type="entry name" value="Sigma_54_int_dom_ATP-bd_1"/>
</dbReference>
<dbReference type="PANTHER" id="PTHR32071:SF100">
    <property type="entry name" value="RESPONSE REGULATOR PROTEIN PILR"/>
    <property type="match status" value="1"/>
</dbReference>
<dbReference type="PROSITE" id="PS00675">
    <property type="entry name" value="SIGMA54_INTERACT_1"/>
    <property type="match status" value="1"/>
</dbReference>
<dbReference type="Proteomes" id="UP001459204">
    <property type="component" value="Unassembled WGS sequence"/>
</dbReference>
<dbReference type="PROSITE" id="PS50045">
    <property type="entry name" value="SIGMA54_INTERACT_4"/>
    <property type="match status" value="1"/>
</dbReference>
<dbReference type="InterPro" id="IPR058031">
    <property type="entry name" value="AAA_lid_NorR"/>
</dbReference>
<dbReference type="InterPro" id="IPR011006">
    <property type="entry name" value="CheY-like_superfamily"/>
</dbReference>
<evidence type="ECO:0000256" key="1">
    <source>
        <dbReference type="ARBA" id="ARBA00022741"/>
    </source>
</evidence>
<evidence type="ECO:0000256" key="6">
    <source>
        <dbReference type="PROSITE-ProRule" id="PRU00169"/>
    </source>
</evidence>
<keyword evidence="6" id="KW-0597">Phosphoprotein</keyword>
<dbReference type="RefSeq" id="WP_341727136.1">
    <property type="nucleotide sequence ID" value="NZ_JBBWWT010000010.1"/>
</dbReference>
<dbReference type="Pfam" id="PF00072">
    <property type="entry name" value="Response_reg"/>
    <property type="match status" value="1"/>
</dbReference>
<dbReference type="PROSITE" id="PS50110">
    <property type="entry name" value="RESPONSE_REGULATORY"/>
    <property type="match status" value="1"/>
</dbReference>
<keyword evidence="5" id="KW-0804">Transcription</keyword>